<dbReference type="AlphaFoldDB" id="A0A369ZBI6"/>
<dbReference type="RefSeq" id="WP_040217674.1">
    <property type="nucleotide sequence ID" value="NZ_CALIFA010000063.1"/>
</dbReference>
<dbReference type="EMBL" id="UGHH01000002">
    <property type="protein sequence ID" value="STO63540.1"/>
    <property type="molecule type" value="Genomic_DNA"/>
</dbReference>
<evidence type="ECO:0000313" key="2">
    <source>
        <dbReference type="EMBL" id="STO63540.1"/>
    </source>
</evidence>
<sequence length="71" mass="8167">MKKNGDDLLIDMLSLLWKGGVAIYQTFSGSSQSGKDARSNFKSEFETKSTEWQEAKLELEKLKKEREQSHK</sequence>
<proteinExistence type="predicted"/>
<evidence type="ECO:0000313" key="3">
    <source>
        <dbReference type="Proteomes" id="UP000253999"/>
    </source>
</evidence>
<gene>
    <name evidence="1" type="ORF">DPV98_08375</name>
    <name evidence="2" type="ORF">NCTC10794_00572</name>
</gene>
<organism evidence="1 3">
    <name type="scientific">Haemophilus parahaemolyticus</name>
    <dbReference type="NCBI Taxonomy" id="735"/>
    <lineage>
        <taxon>Bacteria</taxon>
        <taxon>Pseudomonadati</taxon>
        <taxon>Pseudomonadota</taxon>
        <taxon>Gammaproteobacteria</taxon>
        <taxon>Pasteurellales</taxon>
        <taxon>Pasteurellaceae</taxon>
        <taxon>Haemophilus</taxon>
    </lineage>
</organism>
<reference evidence="2 4" key="2">
    <citation type="submission" date="2018-06" db="EMBL/GenBank/DDBJ databases">
        <authorList>
            <consortium name="Pathogen Informatics"/>
            <person name="Doyle S."/>
        </authorList>
    </citation>
    <scope>NUCLEOTIDE SEQUENCE [LARGE SCALE GENOMIC DNA]</scope>
    <source>
        <strain evidence="2 4">NCTC10794</strain>
    </source>
</reference>
<evidence type="ECO:0000313" key="4">
    <source>
        <dbReference type="Proteomes" id="UP000254867"/>
    </source>
</evidence>
<dbReference type="Proteomes" id="UP000254867">
    <property type="component" value="Unassembled WGS sequence"/>
</dbReference>
<dbReference type="Proteomes" id="UP000253999">
    <property type="component" value="Unassembled WGS sequence"/>
</dbReference>
<reference evidence="1 3" key="1">
    <citation type="submission" date="2018-05" db="EMBL/GenBank/DDBJ databases">
        <title>Draft Genome Sequences for a Diverse set of 7 Haemophilus Species.</title>
        <authorList>
            <person name="Nichols M."/>
            <person name="Topaz N."/>
            <person name="Wang X."/>
            <person name="Wang X."/>
            <person name="Boxrud D."/>
        </authorList>
    </citation>
    <scope>NUCLEOTIDE SEQUENCE [LARGE SCALE GENOMIC DNA]</scope>
    <source>
        <strain evidence="1 3">C2010039593</strain>
    </source>
</reference>
<protein>
    <submittedName>
        <fullName evidence="1">Uncharacterized protein</fullName>
    </submittedName>
</protein>
<accession>A0A369ZBI6</accession>
<name>A0A369ZBI6_HAEPH</name>
<evidence type="ECO:0000313" key="1">
    <source>
        <dbReference type="EMBL" id="RDF01150.1"/>
    </source>
</evidence>
<dbReference type="EMBL" id="QEQD01000009">
    <property type="protein sequence ID" value="RDF01150.1"/>
    <property type="molecule type" value="Genomic_DNA"/>
</dbReference>